<dbReference type="HOGENOM" id="CLU_040273_1_0_11"/>
<dbReference type="GO" id="GO:0005886">
    <property type="term" value="C:plasma membrane"/>
    <property type="evidence" value="ECO:0007669"/>
    <property type="project" value="TreeGrafter"/>
</dbReference>
<organism evidence="4 5">
    <name type="scientific">Gleimia coleocanis DSM 15436</name>
    <dbReference type="NCBI Taxonomy" id="525245"/>
    <lineage>
        <taxon>Bacteria</taxon>
        <taxon>Bacillati</taxon>
        <taxon>Actinomycetota</taxon>
        <taxon>Actinomycetes</taxon>
        <taxon>Actinomycetales</taxon>
        <taxon>Actinomycetaceae</taxon>
        <taxon>Gleimia</taxon>
    </lineage>
</organism>
<keyword evidence="3" id="KW-0472">Membrane</keyword>
<reference evidence="4 5" key="1">
    <citation type="submission" date="2009-01" db="EMBL/GenBank/DDBJ databases">
        <authorList>
            <person name="Qin X."/>
            <person name="Bachman B."/>
            <person name="Battles P."/>
            <person name="Bell A."/>
            <person name="Bess C."/>
            <person name="Bickham C."/>
            <person name="Chaboub L."/>
            <person name="Chen D."/>
            <person name="Coyle M."/>
            <person name="Deiros D.R."/>
            <person name="Dinh H."/>
            <person name="Forbes L."/>
            <person name="Fowler G."/>
            <person name="Francisco L."/>
            <person name="Fu Q."/>
            <person name="Gubbala S."/>
            <person name="Hale W."/>
            <person name="Han Y."/>
            <person name="Hemphill L."/>
            <person name="Highlander S.K."/>
            <person name="Hirani K."/>
            <person name="Hogues M."/>
            <person name="Jackson L."/>
            <person name="Jakkamsetti A."/>
            <person name="Javaid M."/>
            <person name="Jiang H."/>
            <person name="Korchina V."/>
            <person name="Kovar C."/>
            <person name="Lara F."/>
            <person name="Lee S."/>
            <person name="Mata R."/>
            <person name="Mathew T."/>
            <person name="Moen C."/>
            <person name="Morales K."/>
            <person name="Munidasa M."/>
            <person name="Nazareth L."/>
            <person name="Ngo R."/>
            <person name="Nguyen L."/>
            <person name="Okwuonu G."/>
            <person name="Ongeri F."/>
            <person name="Patil S."/>
            <person name="Petrosino J."/>
            <person name="Pham C."/>
            <person name="Pham P."/>
            <person name="Pu L.-L."/>
            <person name="Puazo M."/>
            <person name="Raj R."/>
            <person name="Reid J."/>
            <person name="Rouhana J."/>
            <person name="Saada N."/>
            <person name="Shang Y."/>
            <person name="Simmons D."/>
            <person name="Thornton R."/>
            <person name="Warren J."/>
            <person name="Weissenberger G."/>
            <person name="Zhang J."/>
            <person name="Zhang L."/>
            <person name="Zhou C."/>
            <person name="Zhu D."/>
            <person name="Muzny D."/>
            <person name="Worley K."/>
            <person name="Gibbs R."/>
        </authorList>
    </citation>
    <scope>NUCLEOTIDE SEQUENCE [LARGE SCALE GENOMIC DNA]</scope>
    <source>
        <strain evidence="4 5">DSM 15436</strain>
    </source>
</reference>
<evidence type="ECO:0000256" key="2">
    <source>
        <dbReference type="SAM" id="Coils"/>
    </source>
</evidence>
<dbReference type="RefSeq" id="WP_006546134.1">
    <property type="nucleotide sequence ID" value="NZ_DS999540.1"/>
</dbReference>
<keyword evidence="3" id="KW-0812">Transmembrane</keyword>
<dbReference type="PANTHER" id="PTHR37313:SF1">
    <property type="entry name" value="UPF0749 PROTEIN RV1823"/>
    <property type="match status" value="1"/>
</dbReference>
<evidence type="ECO:0008006" key="6">
    <source>
        <dbReference type="Google" id="ProtNLM"/>
    </source>
</evidence>
<name>C0W1I6_9ACTO</name>
<evidence type="ECO:0000313" key="4">
    <source>
        <dbReference type="EMBL" id="EEH63352.1"/>
    </source>
</evidence>
<dbReference type="OrthoDB" id="3218134at2"/>
<dbReference type="InterPro" id="IPR010273">
    <property type="entry name" value="DUF881"/>
</dbReference>
<comment type="similarity">
    <text evidence="1">Belongs to the UPF0749 family.</text>
</comment>
<dbReference type="PANTHER" id="PTHR37313">
    <property type="entry name" value="UPF0749 PROTEIN RV1825"/>
    <property type="match status" value="1"/>
</dbReference>
<dbReference type="AlphaFoldDB" id="C0W1I6"/>
<feature type="transmembrane region" description="Helical" evidence="3">
    <location>
        <begin position="52"/>
        <end position="73"/>
    </location>
</feature>
<comment type="caution">
    <text evidence="4">The sequence shown here is derived from an EMBL/GenBank/DDBJ whole genome shotgun (WGS) entry which is preliminary data.</text>
</comment>
<feature type="coiled-coil region" evidence="2">
    <location>
        <begin position="83"/>
        <end position="117"/>
    </location>
</feature>
<keyword evidence="3" id="KW-1133">Transmembrane helix</keyword>
<evidence type="ECO:0000256" key="3">
    <source>
        <dbReference type="SAM" id="Phobius"/>
    </source>
</evidence>
<gene>
    <name evidence="4" type="ORF">HMPREF0044_1276</name>
</gene>
<accession>C0W1I6</accession>
<evidence type="ECO:0000313" key="5">
    <source>
        <dbReference type="Proteomes" id="UP000010301"/>
    </source>
</evidence>
<dbReference type="EMBL" id="ACFG01000034">
    <property type="protein sequence ID" value="EEH63352.1"/>
    <property type="molecule type" value="Genomic_DNA"/>
</dbReference>
<protein>
    <recommendedName>
        <fullName evidence="6">DUF881 domain-containing protein</fullName>
    </recommendedName>
</protein>
<dbReference type="Proteomes" id="UP000010301">
    <property type="component" value="Unassembled WGS sequence"/>
</dbReference>
<dbReference type="Pfam" id="PF05949">
    <property type="entry name" value="DUF881"/>
    <property type="match status" value="1"/>
</dbReference>
<proteinExistence type="inferred from homology"/>
<dbReference type="Gene3D" id="3.30.70.1880">
    <property type="entry name" value="Protein of unknown function DUF881"/>
    <property type="match status" value="1"/>
</dbReference>
<evidence type="ECO:0000256" key="1">
    <source>
        <dbReference type="ARBA" id="ARBA00009108"/>
    </source>
</evidence>
<keyword evidence="5" id="KW-1185">Reference proteome</keyword>
<sequence length="275" mass="29588">MESTNKADLPKASEASNNYSMGLLTSLLYDPLNYGYSAQEGETPASSSYQKFLVFILAIGLAFMSTIAVRGLLDTRSEKDSTHQQLLQQVRSEKAQNQRLLEEVEKLEEEVKTAATADIPLPQVSQELLAAAHLTPVAGPGIVATLSGGSSESSDSNIQDQDIRVIINELWRSGAEAIAINGIRVGPRTPVRTAGSSVLVNFQPIEGPYTIEAIGPANDLNRGLTQGSTGTYFSALYSQYGISLSATKSSKLNLPAMRVPQINTEKINVVTEEKK</sequence>
<dbReference type="eggNOG" id="COG3879">
    <property type="taxonomic scope" value="Bacteria"/>
</dbReference>
<keyword evidence="2" id="KW-0175">Coiled coil</keyword>
<dbReference type="STRING" id="525245.HMPREF0044_1276"/>